<organism evidence="1">
    <name type="scientific">Arundo donax</name>
    <name type="common">Giant reed</name>
    <name type="synonym">Donax arundinaceus</name>
    <dbReference type="NCBI Taxonomy" id="35708"/>
    <lineage>
        <taxon>Eukaryota</taxon>
        <taxon>Viridiplantae</taxon>
        <taxon>Streptophyta</taxon>
        <taxon>Embryophyta</taxon>
        <taxon>Tracheophyta</taxon>
        <taxon>Spermatophyta</taxon>
        <taxon>Magnoliopsida</taxon>
        <taxon>Liliopsida</taxon>
        <taxon>Poales</taxon>
        <taxon>Poaceae</taxon>
        <taxon>PACMAD clade</taxon>
        <taxon>Arundinoideae</taxon>
        <taxon>Arundineae</taxon>
        <taxon>Arundo</taxon>
    </lineage>
</organism>
<sequence length="33" mass="4049">MFSVPAQYYVSNPEGNTTLTWCFRWWNDVHNRK</sequence>
<proteinExistence type="predicted"/>
<name>A0A0A9AAY5_ARUDO</name>
<reference evidence="1" key="1">
    <citation type="submission" date="2014-09" db="EMBL/GenBank/DDBJ databases">
        <authorList>
            <person name="Magalhaes I.L.F."/>
            <person name="Oliveira U."/>
            <person name="Santos F.R."/>
            <person name="Vidigal T.H.D.A."/>
            <person name="Brescovit A.D."/>
            <person name="Santos A.J."/>
        </authorList>
    </citation>
    <scope>NUCLEOTIDE SEQUENCE</scope>
    <source>
        <tissue evidence="1">Shoot tissue taken approximately 20 cm above the soil surface</tissue>
    </source>
</reference>
<accession>A0A0A9AAY5</accession>
<reference evidence="1" key="2">
    <citation type="journal article" date="2015" name="Data Brief">
        <title>Shoot transcriptome of the giant reed, Arundo donax.</title>
        <authorList>
            <person name="Barrero R.A."/>
            <person name="Guerrero F.D."/>
            <person name="Moolhuijzen P."/>
            <person name="Goolsby J.A."/>
            <person name="Tidwell J."/>
            <person name="Bellgard S.E."/>
            <person name="Bellgard M.I."/>
        </authorList>
    </citation>
    <scope>NUCLEOTIDE SEQUENCE</scope>
    <source>
        <tissue evidence="1">Shoot tissue taken approximately 20 cm above the soil surface</tissue>
    </source>
</reference>
<dbReference type="EMBL" id="GBRH01249644">
    <property type="protein sequence ID" value="JAD48251.1"/>
    <property type="molecule type" value="Transcribed_RNA"/>
</dbReference>
<evidence type="ECO:0000313" key="1">
    <source>
        <dbReference type="EMBL" id="JAD48251.1"/>
    </source>
</evidence>
<protein>
    <submittedName>
        <fullName evidence="1">Uncharacterized protein</fullName>
    </submittedName>
</protein>
<dbReference type="AlphaFoldDB" id="A0A0A9AAY5"/>